<keyword evidence="3 7" id="KW-0812">Transmembrane</keyword>
<dbReference type="Proteomes" id="UP000596742">
    <property type="component" value="Unassembled WGS sequence"/>
</dbReference>
<gene>
    <name evidence="8" type="ORF">MGAL_10B085026</name>
</gene>
<evidence type="ECO:0000256" key="1">
    <source>
        <dbReference type="ARBA" id="ARBA00004370"/>
    </source>
</evidence>
<keyword evidence="9" id="KW-1185">Reference proteome</keyword>
<evidence type="ECO:0000313" key="9">
    <source>
        <dbReference type="Proteomes" id="UP000596742"/>
    </source>
</evidence>
<evidence type="ECO:0008006" key="10">
    <source>
        <dbReference type="Google" id="ProtNLM"/>
    </source>
</evidence>
<comment type="subcellular location">
    <subcellularLocation>
        <location evidence="1">Membrane</location>
    </subcellularLocation>
</comment>
<name>A0A8B6D372_MYTGA</name>
<dbReference type="Pfam" id="PF04505">
    <property type="entry name" value="CD225"/>
    <property type="match status" value="2"/>
</dbReference>
<keyword evidence="4 7" id="KW-1133">Transmembrane helix</keyword>
<dbReference type="AlphaFoldDB" id="A0A8B6D372"/>
<feature type="region of interest" description="Disordered" evidence="6">
    <location>
        <begin position="1"/>
        <end position="98"/>
    </location>
</feature>
<feature type="transmembrane region" description="Helical" evidence="7">
    <location>
        <begin position="382"/>
        <end position="403"/>
    </location>
</feature>
<dbReference type="InterPro" id="IPR007593">
    <property type="entry name" value="CD225/Dispanin_fam"/>
</dbReference>
<dbReference type="PANTHER" id="PTHR14948">
    <property type="entry name" value="NG5"/>
    <property type="match status" value="1"/>
</dbReference>
<evidence type="ECO:0000256" key="7">
    <source>
        <dbReference type="SAM" id="Phobius"/>
    </source>
</evidence>
<dbReference type="PANTHER" id="PTHR14948:SF25">
    <property type="entry name" value="DUF4190 DOMAIN-CONTAINING PROTEIN"/>
    <property type="match status" value="1"/>
</dbReference>
<evidence type="ECO:0000256" key="3">
    <source>
        <dbReference type="ARBA" id="ARBA00022692"/>
    </source>
</evidence>
<dbReference type="InterPro" id="IPR051423">
    <property type="entry name" value="CD225/Dispanin"/>
</dbReference>
<evidence type="ECO:0000256" key="4">
    <source>
        <dbReference type="ARBA" id="ARBA00022989"/>
    </source>
</evidence>
<evidence type="ECO:0000256" key="6">
    <source>
        <dbReference type="SAM" id="MobiDB-lite"/>
    </source>
</evidence>
<feature type="compositionally biased region" description="Polar residues" evidence="6">
    <location>
        <begin position="1"/>
        <end position="13"/>
    </location>
</feature>
<keyword evidence="5 7" id="KW-0472">Membrane</keyword>
<proteinExistence type="inferred from homology"/>
<protein>
    <recommendedName>
        <fullName evidence="10">Proline-rich transmembrane protein 1</fullName>
    </recommendedName>
</protein>
<organism evidence="8 9">
    <name type="scientific">Mytilus galloprovincialis</name>
    <name type="common">Mediterranean mussel</name>
    <dbReference type="NCBI Taxonomy" id="29158"/>
    <lineage>
        <taxon>Eukaryota</taxon>
        <taxon>Metazoa</taxon>
        <taxon>Spiralia</taxon>
        <taxon>Lophotrochozoa</taxon>
        <taxon>Mollusca</taxon>
        <taxon>Bivalvia</taxon>
        <taxon>Autobranchia</taxon>
        <taxon>Pteriomorphia</taxon>
        <taxon>Mytilida</taxon>
        <taxon>Mytiloidea</taxon>
        <taxon>Mytilidae</taxon>
        <taxon>Mytilinae</taxon>
        <taxon>Mytilus</taxon>
    </lineage>
</organism>
<evidence type="ECO:0000256" key="2">
    <source>
        <dbReference type="ARBA" id="ARBA00006843"/>
    </source>
</evidence>
<reference evidence="8" key="1">
    <citation type="submission" date="2018-11" db="EMBL/GenBank/DDBJ databases">
        <authorList>
            <person name="Alioto T."/>
            <person name="Alioto T."/>
        </authorList>
    </citation>
    <scope>NUCLEOTIDE SEQUENCE</scope>
</reference>
<dbReference type="EMBL" id="UYJE01002868">
    <property type="protein sequence ID" value="VDI14387.1"/>
    <property type="molecule type" value="Genomic_DNA"/>
</dbReference>
<accession>A0A8B6D372</accession>
<sequence length="410" mass="45115">MQRGTITTDTRGQPMSGYAPPGQGFAPPGTGFAPIGSVFAPPGQGFSQPSTPAYPPPPYAQPPPPPDQGYPPPPYPQPPPPPGQGYPPPPPVYNQPTPVGIVVLPENARQVQRTPPPDWTIPAVVACIFCAWPCGLVAILASRSAKQAHEKGDYVLALTPDESIGGRQVEEFFPPSRGLDRPPTLGNEVSLKEHNERHNCQGYPAQYTPISMAQHSRAGPSFPLGPWTNQNQQFKRYSEQTYVPTQPSPTPRVSVRLRPSTPEFTAKYPQPGLKIINQQPPSYEESIQHYFPRRQRNPSARCTVLYQPPSYQKEGYDGSVIFTDESVLSSPPVDWTIPAIISLVFCPCIGLLAVSASKQARKAVEESDFDIAHQKARSARNLVCIALIIGLLSWVYLICYAYFWKYTYKD</sequence>
<comment type="caution">
    <text evidence="8">The sequence shown here is derived from an EMBL/GenBank/DDBJ whole genome shotgun (WGS) entry which is preliminary data.</text>
</comment>
<comment type="similarity">
    <text evidence="2">Belongs to the CD225/Dispanin family.</text>
</comment>
<evidence type="ECO:0000313" key="8">
    <source>
        <dbReference type="EMBL" id="VDI14387.1"/>
    </source>
</evidence>
<dbReference type="OrthoDB" id="6115768at2759"/>
<feature type="compositionally biased region" description="Pro residues" evidence="6">
    <location>
        <begin position="52"/>
        <end position="93"/>
    </location>
</feature>
<dbReference type="GO" id="GO:0016020">
    <property type="term" value="C:membrane"/>
    <property type="evidence" value="ECO:0007669"/>
    <property type="project" value="UniProtKB-SubCell"/>
</dbReference>
<evidence type="ECO:0000256" key="5">
    <source>
        <dbReference type="ARBA" id="ARBA00023136"/>
    </source>
</evidence>
<feature type="transmembrane region" description="Helical" evidence="7">
    <location>
        <begin position="335"/>
        <end position="354"/>
    </location>
</feature>